<evidence type="ECO:0000256" key="6">
    <source>
        <dbReference type="SAM" id="Phobius"/>
    </source>
</evidence>
<evidence type="ECO:0000259" key="7">
    <source>
        <dbReference type="SMART" id="SM00702"/>
    </source>
</evidence>
<evidence type="ECO:0000313" key="9">
    <source>
        <dbReference type="Proteomes" id="UP001140453"/>
    </source>
</evidence>
<gene>
    <name evidence="8" type="ORF">N0V93_001968</name>
</gene>
<dbReference type="PANTHER" id="PTHR10869">
    <property type="entry name" value="PROLYL 4-HYDROXYLASE ALPHA SUBUNIT"/>
    <property type="match status" value="1"/>
</dbReference>
<evidence type="ECO:0000256" key="1">
    <source>
        <dbReference type="ARBA" id="ARBA00001961"/>
    </source>
</evidence>
<name>A0A9W8Z4Z1_9PEZI</name>
<dbReference type="Proteomes" id="UP001140453">
    <property type="component" value="Unassembled WGS sequence"/>
</dbReference>
<keyword evidence="4" id="KW-0560">Oxidoreductase</keyword>
<keyword evidence="6" id="KW-0472">Membrane</keyword>
<feature type="domain" description="Prolyl 4-hydroxylase alpha subunit" evidence="7">
    <location>
        <begin position="67"/>
        <end position="272"/>
    </location>
</feature>
<dbReference type="EMBL" id="JAPEVB010000001">
    <property type="protein sequence ID" value="KAJ4397733.1"/>
    <property type="molecule type" value="Genomic_DNA"/>
</dbReference>
<keyword evidence="6" id="KW-0812">Transmembrane</keyword>
<keyword evidence="6" id="KW-1133">Transmembrane helix</keyword>
<keyword evidence="2" id="KW-0479">Metal-binding</keyword>
<dbReference type="InterPro" id="IPR045054">
    <property type="entry name" value="P4HA-like"/>
</dbReference>
<dbReference type="InterPro" id="IPR006620">
    <property type="entry name" value="Pro_4_hyd_alph"/>
</dbReference>
<dbReference type="GO" id="GO:0005783">
    <property type="term" value="C:endoplasmic reticulum"/>
    <property type="evidence" value="ECO:0007669"/>
    <property type="project" value="TreeGrafter"/>
</dbReference>
<organism evidence="8 9">
    <name type="scientific">Gnomoniopsis smithogilvyi</name>
    <dbReference type="NCBI Taxonomy" id="1191159"/>
    <lineage>
        <taxon>Eukaryota</taxon>
        <taxon>Fungi</taxon>
        <taxon>Dikarya</taxon>
        <taxon>Ascomycota</taxon>
        <taxon>Pezizomycotina</taxon>
        <taxon>Sordariomycetes</taxon>
        <taxon>Sordariomycetidae</taxon>
        <taxon>Diaporthales</taxon>
        <taxon>Gnomoniaceae</taxon>
        <taxon>Gnomoniopsis</taxon>
    </lineage>
</organism>
<keyword evidence="5" id="KW-0408">Iron</keyword>
<accession>A0A9W8Z4Z1</accession>
<evidence type="ECO:0000256" key="5">
    <source>
        <dbReference type="ARBA" id="ARBA00023004"/>
    </source>
</evidence>
<evidence type="ECO:0000256" key="2">
    <source>
        <dbReference type="ARBA" id="ARBA00022723"/>
    </source>
</evidence>
<sequence>MARLSPGSWYYVIAVGVLVSLYATQVLLRFYNYDPYTLLELFGRKSLHNEFRCEEPRYSIRIVSYSPLVIHLENFITSQEAEHLITLGTPLLQPSFVFAKKDGDLSGKRSRERSSSSAFLRGPDPVVDCVRQRASRFQGLSGPLSHMETLQMVHYGPSEHFALHKDWGRLSPAGHERSTTFFGFLKAECKECGTHFPLLDLDLGNTGPEAREDWCRLVECPSSKNGTVFRALEGSAVFWRNLDDDGVGDERVLHAGLPPESGEKIGLNIWTRQGPG</sequence>
<evidence type="ECO:0000256" key="3">
    <source>
        <dbReference type="ARBA" id="ARBA00022964"/>
    </source>
</evidence>
<keyword evidence="9" id="KW-1185">Reference proteome</keyword>
<evidence type="ECO:0000313" key="8">
    <source>
        <dbReference type="EMBL" id="KAJ4397733.1"/>
    </source>
</evidence>
<protein>
    <recommendedName>
        <fullName evidence="7">Prolyl 4-hydroxylase alpha subunit domain-containing protein</fullName>
    </recommendedName>
</protein>
<evidence type="ECO:0000256" key="4">
    <source>
        <dbReference type="ARBA" id="ARBA00023002"/>
    </source>
</evidence>
<dbReference type="PANTHER" id="PTHR10869:SF242">
    <property type="entry name" value="PROLYL 4-HYDROXYLASE ALPHA SUBUNIT DOMAIN-CONTAINING PROTEIN"/>
    <property type="match status" value="1"/>
</dbReference>
<dbReference type="OrthoDB" id="420380at2759"/>
<proteinExistence type="predicted"/>
<dbReference type="SMART" id="SM00702">
    <property type="entry name" value="P4Hc"/>
    <property type="match status" value="1"/>
</dbReference>
<dbReference type="GO" id="GO:0031418">
    <property type="term" value="F:L-ascorbic acid binding"/>
    <property type="evidence" value="ECO:0007669"/>
    <property type="project" value="InterPro"/>
</dbReference>
<dbReference type="Gene3D" id="2.60.120.620">
    <property type="entry name" value="q2cbj1_9rhob like domain"/>
    <property type="match status" value="1"/>
</dbReference>
<dbReference type="AlphaFoldDB" id="A0A9W8Z4Z1"/>
<keyword evidence="3" id="KW-0223">Dioxygenase</keyword>
<feature type="transmembrane region" description="Helical" evidence="6">
    <location>
        <begin position="9"/>
        <end position="31"/>
    </location>
</feature>
<reference evidence="8" key="1">
    <citation type="submission" date="2022-10" db="EMBL/GenBank/DDBJ databases">
        <title>Tapping the CABI collections for fungal endophytes: first genome assemblies for Collariella, Neodidymelliopsis, Ascochyta clinopodiicola, Didymella pomorum, Didymosphaeria variabile, Neocosmospora piperis and Neocucurbitaria cava.</title>
        <authorList>
            <person name="Hill R."/>
        </authorList>
    </citation>
    <scope>NUCLEOTIDE SEQUENCE</scope>
    <source>
        <strain evidence="8">IMI 355082</strain>
    </source>
</reference>
<dbReference type="GO" id="GO:0005506">
    <property type="term" value="F:iron ion binding"/>
    <property type="evidence" value="ECO:0007669"/>
    <property type="project" value="InterPro"/>
</dbReference>
<comment type="cofactor">
    <cofactor evidence="1">
        <name>L-ascorbate</name>
        <dbReference type="ChEBI" id="CHEBI:38290"/>
    </cofactor>
</comment>
<dbReference type="GO" id="GO:0004656">
    <property type="term" value="F:procollagen-proline 4-dioxygenase activity"/>
    <property type="evidence" value="ECO:0007669"/>
    <property type="project" value="TreeGrafter"/>
</dbReference>
<comment type="caution">
    <text evidence="8">The sequence shown here is derived from an EMBL/GenBank/DDBJ whole genome shotgun (WGS) entry which is preliminary data.</text>
</comment>